<reference evidence="2" key="1">
    <citation type="submission" date="2016-02" db="EMBL/GenBank/DDBJ databases">
        <title>WGS assembly of Manihot esculenta.</title>
        <authorList>
            <person name="Bredeson J.V."/>
            <person name="Prochnik S.E."/>
            <person name="Lyons J.B."/>
            <person name="Schmutz J."/>
            <person name="Grimwood J."/>
            <person name="Vrebalov J."/>
            <person name="Bart R.S."/>
            <person name="Amuge T."/>
            <person name="Ferguson M.E."/>
            <person name="Green R."/>
            <person name="Putnam N."/>
            <person name="Stites J."/>
            <person name="Rounsley S."/>
            <person name="Rokhsar D.S."/>
        </authorList>
    </citation>
    <scope>NUCLEOTIDE SEQUENCE [LARGE SCALE GENOMIC DNA]</scope>
    <source>
        <tissue evidence="2">Leaf</tissue>
    </source>
</reference>
<organism evidence="2">
    <name type="scientific">Manihot esculenta</name>
    <name type="common">Cassava</name>
    <name type="synonym">Jatropha manihot</name>
    <dbReference type="NCBI Taxonomy" id="3983"/>
    <lineage>
        <taxon>Eukaryota</taxon>
        <taxon>Viridiplantae</taxon>
        <taxon>Streptophyta</taxon>
        <taxon>Embryophyta</taxon>
        <taxon>Tracheophyta</taxon>
        <taxon>Spermatophyta</taxon>
        <taxon>Magnoliopsida</taxon>
        <taxon>eudicotyledons</taxon>
        <taxon>Gunneridae</taxon>
        <taxon>Pentapetalae</taxon>
        <taxon>rosids</taxon>
        <taxon>fabids</taxon>
        <taxon>Malpighiales</taxon>
        <taxon>Euphorbiaceae</taxon>
        <taxon>Crotonoideae</taxon>
        <taxon>Manihoteae</taxon>
        <taxon>Manihot</taxon>
    </lineage>
</organism>
<protein>
    <recommendedName>
        <fullName evidence="1">Zinc knuckle CX2CX4HX4C domain-containing protein</fullName>
    </recommendedName>
</protein>
<evidence type="ECO:0000259" key="1">
    <source>
        <dbReference type="Pfam" id="PF14392"/>
    </source>
</evidence>
<sequence>MESSFETLAIDVDENEMLFLTDRQLNLLAMRNTQSNVWRPMRGIHGGGNISYTRIQVAVDVRLPLKHSKKVHVGNDTEFVVLFKYDRLSMFCFLCGKLGHSNKFCELLFGVMGIDVEMGVVNGNHMQHEDSLMVLDAEHKRQRMEITILSNTVQPRLGELETLDIKVVFEDLQLASLLNQTY</sequence>
<gene>
    <name evidence="2" type="ORF">MANES_12G110700</name>
</gene>
<dbReference type="Pfam" id="PF14392">
    <property type="entry name" value="zf-CCHC_4"/>
    <property type="match status" value="1"/>
</dbReference>
<proteinExistence type="predicted"/>
<evidence type="ECO:0000313" key="2">
    <source>
        <dbReference type="EMBL" id="OAY35546.1"/>
    </source>
</evidence>
<accession>A0A2C9UVI7</accession>
<name>A0A2C9UVI7_MANES</name>
<dbReference type="InterPro" id="IPR025836">
    <property type="entry name" value="Zn_knuckle_CX2CX4HX4C"/>
</dbReference>
<feature type="domain" description="Zinc knuckle CX2CX4HX4C" evidence="1">
    <location>
        <begin position="59"/>
        <end position="106"/>
    </location>
</feature>
<dbReference type="EMBL" id="CM004398">
    <property type="protein sequence ID" value="OAY35546.1"/>
    <property type="molecule type" value="Genomic_DNA"/>
</dbReference>
<dbReference type="AlphaFoldDB" id="A0A2C9UVI7"/>